<dbReference type="Proteomes" id="UP000253977">
    <property type="component" value="Unassembled WGS sequence"/>
</dbReference>
<dbReference type="OrthoDB" id="9796786at2"/>
<dbReference type="PROSITE" id="PS50943">
    <property type="entry name" value="HTH_CROC1"/>
    <property type="match status" value="1"/>
</dbReference>
<dbReference type="PANTHER" id="PTHR43236:SF1">
    <property type="entry name" value="BLL7220 PROTEIN"/>
    <property type="match status" value="1"/>
</dbReference>
<dbReference type="SUPFAM" id="SSF47413">
    <property type="entry name" value="lambda repressor-like DNA-binding domains"/>
    <property type="match status" value="1"/>
</dbReference>
<dbReference type="SMART" id="SM00530">
    <property type="entry name" value="HTH_XRE"/>
    <property type="match status" value="1"/>
</dbReference>
<dbReference type="Gene3D" id="1.10.10.2910">
    <property type="match status" value="1"/>
</dbReference>
<name>A0A369TR25_9RHOB</name>
<comment type="similarity">
    <text evidence="1">Belongs to the short-chain fatty acyl-CoA assimilation regulator (ScfR) family.</text>
</comment>
<dbReference type="Pfam" id="PF06114">
    <property type="entry name" value="Peptidase_M78"/>
    <property type="match status" value="1"/>
</dbReference>
<dbReference type="EMBL" id="QPMK01000003">
    <property type="protein sequence ID" value="RDD67184.1"/>
    <property type="molecule type" value="Genomic_DNA"/>
</dbReference>
<evidence type="ECO:0000313" key="4">
    <source>
        <dbReference type="Proteomes" id="UP000253977"/>
    </source>
</evidence>
<evidence type="ECO:0000313" key="3">
    <source>
        <dbReference type="EMBL" id="RDD67184.1"/>
    </source>
</evidence>
<protein>
    <submittedName>
        <fullName evidence="3">ImmA/IrrE family metallo-endopeptidase</fullName>
    </submittedName>
</protein>
<dbReference type="InterPro" id="IPR010359">
    <property type="entry name" value="IrrE_HExxH"/>
</dbReference>
<dbReference type="PANTHER" id="PTHR43236">
    <property type="entry name" value="ANTITOXIN HIGA1"/>
    <property type="match status" value="1"/>
</dbReference>
<feature type="domain" description="HTH cro/C1-type" evidence="2">
    <location>
        <begin position="90"/>
        <end position="146"/>
    </location>
</feature>
<evidence type="ECO:0000256" key="1">
    <source>
        <dbReference type="ARBA" id="ARBA00007227"/>
    </source>
</evidence>
<dbReference type="Gene3D" id="1.10.260.40">
    <property type="entry name" value="lambda repressor-like DNA-binding domains"/>
    <property type="match status" value="1"/>
</dbReference>
<dbReference type="InterPro" id="IPR052345">
    <property type="entry name" value="Rad_response_metalloprotease"/>
</dbReference>
<dbReference type="InterPro" id="IPR001387">
    <property type="entry name" value="Cro/C1-type_HTH"/>
</dbReference>
<evidence type="ECO:0000259" key="2">
    <source>
        <dbReference type="PROSITE" id="PS50943"/>
    </source>
</evidence>
<dbReference type="CDD" id="cd00093">
    <property type="entry name" value="HTH_XRE"/>
    <property type="match status" value="1"/>
</dbReference>
<sequence length="442" mass="49754">MAMNGITLNEKEARETRARISRLTKALSSEHAMEPVVAGLPPEVISQVSRMMKAERERLTQSVEAYEEAKDTQRPTALKALVNRDLGLMLIVARIANGFSQKDLAWRLGVKEQQVQRWEAERYGQISLKNYHRVAALLGVRPWADMSDQPELRGLDKVIDGVSKAEIKKILKHGRENGWFAEDFTEAELRRYIAENRIDFGSPGLLRTGLNVVDHTEDVMLHAWRARVTARAREVFAGIGDVHEPLELKWIPDLVRLSKETDGPLQAGEVLASHGIVLIVEPQVPGLKIDGAAFIVDGRPVIGMTVRTDTVDNFWFTLMHELAHVTLHFSTGLAVGFYDQTDQETSVDEQEEEANRFASNLLIPEERWRRSTARIAKSAAVIERFANELDIHPAIVFGRIRKERGEWSLFANKIGRNTVRKLFVGEAQKGKSDAPILPRPQG</sequence>
<proteinExistence type="inferred from homology"/>
<dbReference type="Pfam" id="PF01381">
    <property type="entry name" value="HTH_3"/>
    <property type="match status" value="1"/>
</dbReference>
<dbReference type="InterPro" id="IPR010982">
    <property type="entry name" value="Lambda_DNA-bd_dom_sf"/>
</dbReference>
<dbReference type="AlphaFoldDB" id="A0A369TR25"/>
<dbReference type="GO" id="GO:0003677">
    <property type="term" value="F:DNA binding"/>
    <property type="evidence" value="ECO:0007669"/>
    <property type="project" value="InterPro"/>
</dbReference>
<accession>A0A369TR25</accession>
<organism evidence="3 4">
    <name type="scientific">Thalassococcus profundi</name>
    <dbReference type="NCBI Taxonomy" id="2282382"/>
    <lineage>
        <taxon>Bacteria</taxon>
        <taxon>Pseudomonadati</taxon>
        <taxon>Pseudomonadota</taxon>
        <taxon>Alphaproteobacteria</taxon>
        <taxon>Rhodobacterales</taxon>
        <taxon>Roseobacteraceae</taxon>
        <taxon>Thalassococcus</taxon>
    </lineage>
</organism>
<reference evidence="3 4" key="1">
    <citation type="submission" date="2018-07" db="EMBL/GenBank/DDBJ databases">
        <title>Thalassococcus profundi sp. nov., a marine bacterium isolated from deep seawater of Okinawa Trough.</title>
        <authorList>
            <person name="Yu M."/>
        </authorList>
    </citation>
    <scope>NUCLEOTIDE SEQUENCE [LARGE SCALE GENOMIC DNA]</scope>
    <source>
        <strain evidence="3 4">WRAS1</strain>
    </source>
</reference>
<gene>
    <name evidence="3" type="ORF">DU478_05450</name>
</gene>
<comment type="caution">
    <text evidence="3">The sequence shown here is derived from an EMBL/GenBank/DDBJ whole genome shotgun (WGS) entry which is preliminary data.</text>
</comment>
<keyword evidence="4" id="KW-1185">Reference proteome</keyword>